<keyword evidence="2" id="KW-1185">Reference proteome</keyword>
<sequence>MTSKSNYKYVKKSRYLKRRREILSDSSSCASKICSTSKEDIAECLLNKENQSSNLNVTSELNEKSLNVELNNSEKNFEALSCEDLNCGNYTDIDEDFNCDNYTDIDEDLNSDNSSSSDECSQKEFDLQSRHDLEVNIASIDETLSLKKLLQIWAINNIFTLRNSTIIELLHILKGRVDEDLPLTAATLLKSRSILHNTKVVETSKGNNGSYTYFGLSKVLQIMVKNGDYNEEILEILVGTDGLSIYKNSSKQFWPILIEIYHKNYKCNPGIVALYCGDSKANALIVNGLKVGEKVLKFVVLGIIADTPARAALKCTKGHGGFYACERCNVKGKTVNKRRVYHIVSQEKRTRETFLNKSHPEHHQPDLISPLTKLLNFDPVRQVFLDGMHLFHLGVSKSIFEGFLIQKVKIS</sequence>
<evidence type="ECO:0000313" key="1">
    <source>
        <dbReference type="EMBL" id="KAL3386032.1"/>
    </source>
</evidence>
<dbReference type="AlphaFoldDB" id="A0ABD2VZ37"/>
<proteinExistence type="predicted"/>
<evidence type="ECO:0008006" key="3">
    <source>
        <dbReference type="Google" id="ProtNLM"/>
    </source>
</evidence>
<dbReference type="Proteomes" id="UP001627154">
    <property type="component" value="Unassembled WGS sequence"/>
</dbReference>
<reference evidence="1 2" key="1">
    <citation type="journal article" date="2024" name="bioRxiv">
        <title>A reference genome for Trichogramma kaykai: A tiny desert-dwelling parasitoid wasp with competing sex-ratio distorters.</title>
        <authorList>
            <person name="Culotta J."/>
            <person name="Lindsey A.R."/>
        </authorList>
    </citation>
    <scope>NUCLEOTIDE SEQUENCE [LARGE SCALE GENOMIC DNA]</scope>
    <source>
        <strain evidence="1 2">KSX58</strain>
    </source>
</reference>
<comment type="caution">
    <text evidence="1">The sequence shown here is derived from an EMBL/GenBank/DDBJ whole genome shotgun (WGS) entry which is preliminary data.</text>
</comment>
<dbReference type="PANTHER" id="PTHR33053">
    <property type="entry name" value="PROTEIN, PUTATIVE-RELATED"/>
    <property type="match status" value="1"/>
</dbReference>
<name>A0ABD2VZ37_9HYME</name>
<accession>A0ABD2VZ37</accession>
<gene>
    <name evidence="1" type="ORF">TKK_018537</name>
</gene>
<dbReference type="EMBL" id="JBJJXI010000149">
    <property type="protein sequence ID" value="KAL3386032.1"/>
    <property type="molecule type" value="Genomic_DNA"/>
</dbReference>
<evidence type="ECO:0000313" key="2">
    <source>
        <dbReference type="Proteomes" id="UP001627154"/>
    </source>
</evidence>
<organism evidence="1 2">
    <name type="scientific">Trichogramma kaykai</name>
    <dbReference type="NCBI Taxonomy" id="54128"/>
    <lineage>
        <taxon>Eukaryota</taxon>
        <taxon>Metazoa</taxon>
        <taxon>Ecdysozoa</taxon>
        <taxon>Arthropoda</taxon>
        <taxon>Hexapoda</taxon>
        <taxon>Insecta</taxon>
        <taxon>Pterygota</taxon>
        <taxon>Neoptera</taxon>
        <taxon>Endopterygota</taxon>
        <taxon>Hymenoptera</taxon>
        <taxon>Apocrita</taxon>
        <taxon>Proctotrupomorpha</taxon>
        <taxon>Chalcidoidea</taxon>
        <taxon>Trichogrammatidae</taxon>
        <taxon>Trichogramma</taxon>
    </lineage>
</organism>
<protein>
    <recommendedName>
        <fullName evidence="3">Transposase domain-containing protein</fullName>
    </recommendedName>
</protein>